<protein>
    <submittedName>
        <fullName evidence="2">Uncharacterized protein</fullName>
    </submittedName>
</protein>
<evidence type="ECO:0000313" key="2">
    <source>
        <dbReference type="EMBL" id="KAH9306797.1"/>
    </source>
</evidence>
<keyword evidence="3" id="KW-1185">Reference proteome</keyword>
<gene>
    <name evidence="2" type="ORF">KI387_011201</name>
</gene>
<comment type="caution">
    <text evidence="2">The sequence shown here is derived from an EMBL/GenBank/DDBJ whole genome shotgun (WGS) entry which is preliminary data.</text>
</comment>
<organism evidence="2 3">
    <name type="scientific">Taxus chinensis</name>
    <name type="common">Chinese yew</name>
    <name type="synonym">Taxus wallichiana var. chinensis</name>
    <dbReference type="NCBI Taxonomy" id="29808"/>
    <lineage>
        <taxon>Eukaryota</taxon>
        <taxon>Viridiplantae</taxon>
        <taxon>Streptophyta</taxon>
        <taxon>Embryophyta</taxon>
        <taxon>Tracheophyta</taxon>
        <taxon>Spermatophyta</taxon>
        <taxon>Pinopsida</taxon>
        <taxon>Pinidae</taxon>
        <taxon>Conifers II</taxon>
        <taxon>Cupressales</taxon>
        <taxon>Taxaceae</taxon>
        <taxon>Taxus</taxon>
    </lineage>
</organism>
<sequence length="83" mass="9076">VRDIWDESKRGRCGSAGLAQVSPFQVVRREFFPGQSGTVGTKVRGGREPAGSAKTENFRLGHPGQKDAWDENGRAESEWKSAT</sequence>
<dbReference type="AlphaFoldDB" id="A0AA38FLU6"/>
<feature type="non-terminal residue" evidence="2">
    <location>
        <position position="83"/>
    </location>
</feature>
<feature type="region of interest" description="Disordered" evidence="1">
    <location>
        <begin position="35"/>
        <end position="83"/>
    </location>
</feature>
<evidence type="ECO:0000313" key="3">
    <source>
        <dbReference type="Proteomes" id="UP000824469"/>
    </source>
</evidence>
<reference evidence="2 3" key="1">
    <citation type="journal article" date="2021" name="Nat. Plants">
        <title>The Taxus genome provides insights into paclitaxel biosynthesis.</title>
        <authorList>
            <person name="Xiong X."/>
            <person name="Gou J."/>
            <person name="Liao Q."/>
            <person name="Li Y."/>
            <person name="Zhou Q."/>
            <person name="Bi G."/>
            <person name="Li C."/>
            <person name="Du R."/>
            <person name="Wang X."/>
            <person name="Sun T."/>
            <person name="Guo L."/>
            <person name="Liang H."/>
            <person name="Lu P."/>
            <person name="Wu Y."/>
            <person name="Zhang Z."/>
            <person name="Ro D.K."/>
            <person name="Shang Y."/>
            <person name="Huang S."/>
            <person name="Yan J."/>
        </authorList>
    </citation>
    <scope>NUCLEOTIDE SEQUENCE [LARGE SCALE GENOMIC DNA]</scope>
    <source>
        <strain evidence="2">Ta-2019</strain>
    </source>
</reference>
<dbReference type="EMBL" id="JAHRHJ020000008">
    <property type="protein sequence ID" value="KAH9306797.1"/>
    <property type="molecule type" value="Genomic_DNA"/>
</dbReference>
<feature type="non-terminal residue" evidence="2">
    <location>
        <position position="1"/>
    </location>
</feature>
<feature type="compositionally biased region" description="Basic and acidic residues" evidence="1">
    <location>
        <begin position="56"/>
        <end position="83"/>
    </location>
</feature>
<accession>A0AA38FLU6</accession>
<proteinExistence type="predicted"/>
<evidence type="ECO:0000256" key="1">
    <source>
        <dbReference type="SAM" id="MobiDB-lite"/>
    </source>
</evidence>
<dbReference type="Proteomes" id="UP000824469">
    <property type="component" value="Unassembled WGS sequence"/>
</dbReference>
<name>A0AA38FLU6_TAXCH</name>